<name>A0A6G1FGE0_9ORYZ</name>
<dbReference type="InterPro" id="IPR013210">
    <property type="entry name" value="LRR_N_plant-typ"/>
</dbReference>
<reference evidence="7 8" key="1">
    <citation type="submission" date="2019-11" db="EMBL/GenBank/DDBJ databases">
        <title>Whole genome sequence of Oryza granulata.</title>
        <authorList>
            <person name="Li W."/>
        </authorList>
    </citation>
    <scope>NUCLEOTIDE SEQUENCE [LARGE SCALE GENOMIC DNA]</scope>
    <source>
        <strain evidence="8">cv. Menghai</strain>
        <tissue evidence="7">Leaf</tissue>
    </source>
</reference>
<feature type="region of interest" description="Disordered" evidence="5">
    <location>
        <begin position="1"/>
        <end position="42"/>
    </location>
</feature>
<accession>A0A6G1FGE0</accession>
<feature type="domain" description="Leucine-rich repeat-containing N-terminal plant-type" evidence="6">
    <location>
        <begin position="104"/>
        <end position="140"/>
    </location>
</feature>
<dbReference type="OrthoDB" id="695883at2759"/>
<dbReference type="EMBL" id="SPHZ02000001">
    <property type="protein sequence ID" value="KAF0936038.1"/>
    <property type="molecule type" value="Genomic_DNA"/>
</dbReference>
<keyword evidence="8" id="KW-1185">Reference proteome</keyword>
<keyword evidence="4" id="KW-0677">Repeat</keyword>
<dbReference type="SUPFAM" id="SSF52058">
    <property type="entry name" value="L domain-like"/>
    <property type="match status" value="1"/>
</dbReference>
<evidence type="ECO:0000313" key="7">
    <source>
        <dbReference type="EMBL" id="KAF0936038.1"/>
    </source>
</evidence>
<dbReference type="FunFam" id="3.80.10.10:FF:000403">
    <property type="entry name" value="Receptor-like protein 2"/>
    <property type="match status" value="1"/>
</dbReference>
<evidence type="ECO:0000256" key="5">
    <source>
        <dbReference type="SAM" id="MobiDB-lite"/>
    </source>
</evidence>
<evidence type="ECO:0000256" key="4">
    <source>
        <dbReference type="ARBA" id="ARBA00022737"/>
    </source>
</evidence>
<dbReference type="PANTHER" id="PTHR48060:SF19">
    <property type="entry name" value="LEUCINE-RICH REPEAT-CONTAINING N-TERMINAL PLANT-TYPE DOMAIN-CONTAINING PROTEIN"/>
    <property type="match status" value="1"/>
</dbReference>
<comment type="subcellular location">
    <subcellularLocation>
        <location evidence="1">Cell membrane</location>
        <topology evidence="1">Single-pass type I membrane protein</topology>
    </subcellularLocation>
</comment>
<dbReference type="Gene3D" id="3.80.10.10">
    <property type="entry name" value="Ribonuclease Inhibitor"/>
    <property type="match status" value="1"/>
</dbReference>
<dbReference type="PANTHER" id="PTHR48060">
    <property type="entry name" value="DNA DAMAGE-REPAIR/TOLERATION PROTEIN DRT100"/>
    <property type="match status" value="1"/>
</dbReference>
<keyword evidence="3" id="KW-0732">Signal</keyword>
<organism evidence="7 8">
    <name type="scientific">Oryza meyeriana var. granulata</name>
    <dbReference type="NCBI Taxonomy" id="110450"/>
    <lineage>
        <taxon>Eukaryota</taxon>
        <taxon>Viridiplantae</taxon>
        <taxon>Streptophyta</taxon>
        <taxon>Embryophyta</taxon>
        <taxon>Tracheophyta</taxon>
        <taxon>Spermatophyta</taxon>
        <taxon>Magnoliopsida</taxon>
        <taxon>Liliopsida</taxon>
        <taxon>Poales</taxon>
        <taxon>Poaceae</taxon>
        <taxon>BOP clade</taxon>
        <taxon>Oryzoideae</taxon>
        <taxon>Oryzeae</taxon>
        <taxon>Oryzinae</taxon>
        <taxon>Oryza</taxon>
        <taxon>Oryza meyeriana</taxon>
    </lineage>
</organism>
<evidence type="ECO:0000256" key="3">
    <source>
        <dbReference type="ARBA" id="ARBA00022729"/>
    </source>
</evidence>
<dbReference type="InterPro" id="IPR032675">
    <property type="entry name" value="LRR_dom_sf"/>
</dbReference>
<dbReference type="Proteomes" id="UP000479710">
    <property type="component" value="Unassembled WGS sequence"/>
</dbReference>
<evidence type="ECO:0000256" key="1">
    <source>
        <dbReference type="ARBA" id="ARBA00004251"/>
    </source>
</evidence>
<dbReference type="AlphaFoldDB" id="A0A6G1FGE0"/>
<proteinExistence type="predicted"/>
<dbReference type="GO" id="GO:0005886">
    <property type="term" value="C:plasma membrane"/>
    <property type="evidence" value="ECO:0007669"/>
    <property type="project" value="UniProtKB-SubCell"/>
</dbReference>
<dbReference type="Pfam" id="PF08263">
    <property type="entry name" value="LRRNT_2"/>
    <property type="match status" value="1"/>
</dbReference>
<gene>
    <name evidence="7" type="ORF">E2562_038345</name>
</gene>
<comment type="caution">
    <text evidence="7">The sequence shown here is derived from an EMBL/GenBank/DDBJ whole genome shotgun (WGS) entry which is preliminary data.</text>
</comment>
<keyword evidence="2" id="KW-0433">Leucine-rich repeat</keyword>
<evidence type="ECO:0000313" key="8">
    <source>
        <dbReference type="Proteomes" id="UP000479710"/>
    </source>
</evidence>
<sequence length="231" mass="25381">MAQDELRRKVLPSTTLSPPCPTYAATQESGGEEEVREEESNLPIAIRNGTRSKAFVAYLDSVATPSDWREAKQDPRWRQAMLDELEALEKNKTWDLVPFPEGKKDRSSLLKFLRELSQDGGLAASWLDCTDCCKWDGITCRQDKTVIDVSLASRSLQGHISPSLGNLAGLLRLNLSHNLLSGALPIELVSSSSIIIIGISFNHLNGGLNELPSSTLARPLQTTESKSSTYL</sequence>
<evidence type="ECO:0000256" key="2">
    <source>
        <dbReference type="ARBA" id="ARBA00022614"/>
    </source>
</evidence>
<evidence type="ECO:0000259" key="6">
    <source>
        <dbReference type="Pfam" id="PF08263"/>
    </source>
</evidence>
<dbReference type="InterPro" id="IPR053211">
    <property type="entry name" value="DNA_repair-toleration"/>
</dbReference>
<protein>
    <recommendedName>
        <fullName evidence="6">Leucine-rich repeat-containing N-terminal plant-type domain-containing protein</fullName>
    </recommendedName>
</protein>